<dbReference type="InterPro" id="IPR036663">
    <property type="entry name" value="Fumarylacetoacetase_C_sf"/>
</dbReference>
<reference evidence="5" key="2">
    <citation type="submission" date="2020-09" db="EMBL/GenBank/DDBJ databases">
        <authorList>
            <person name="Sun Q."/>
            <person name="Zhou Y."/>
        </authorList>
    </citation>
    <scope>NUCLEOTIDE SEQUENCE</scope>
    <source>
        <strain evidence="5">CGMCC 1.12813</strain>
    </source>
</reference>
<dbReference type="SUPFAM" id="SSF56529">
    <property type="entry name" value="FAH"/>
    <property type="match status" value="1"/>
</dbReference>
<organism evidence="5 6">
    <name type="scientific">Conyzicola nivalis</name>
    <dbReference type="NCBI Taxonomy" id="1477021"/>
    <lineage>
        <taxon>Bacteria</taxon>
        <taxon>Bacillati</taxon>
        <taxon>Actinomycetota</taxon>
        <taxon>Actinomycetes</taxon>
        <taxon>Micrococcales</taxon>
        <taxon>Microbacteriaceae</taxon>
        <taxon>Conyzicola</taxon>
    </lineage>
</organism>
<keyword evidence="6" id="KW-1185">Reference proteome</keyword>
<dbReference type="EMBL" id="BMGB01000001">
    <property type="protein sequence ID" value="GGB02053.1"/>
    <property type="molecule type" value="Genomic_DNA"/>
</dbReference>
<dbReference type="GO" id="GO:0044281">
    <property type="term" value="P:small molecule metabolic process"/>
    <property type="evidence" value="ECO:0007669"/>
    <property type="project" value="UniProtKB-ARBA"/>
</dbReference>
<comment type="caution">
    <text evidence="5">The sequence shown here is derived from an EMBL/GenBank/DDBJ whole genome shotgun (WGS) entry which is preliminary data.</text>
</comment>
<evidence type="ECO:0000259" key="3">
    <source>
        <dbReference type="Pfam" id="PF01557"/>
    </source>
</evidence>
<dbReference type="PANTHER" id="PTHR42796">
    <property type="entry name" value="FUMARYLACETOACETATE HYDROLASE DOMAIN-CONTAINING PROTEIN 2A-RELATED"/>
    <property type="match status" value="1"/>
</dbReference>
<dbReference type="InterPro" id="IPR018833">
    <property type="entry name" value="Rv2993c-like_N"/>
</dbReference>
<dbReference type="GO" id="GO:0016853">
    <property type="term" value="F:isomerase activity"/>
    <property type="evidence" value="ECO:0007669"/>
    <property type="project" value="UniProtKB-KW"/>
</dbReference>
<feature type="domain" description="Rv2993c-like N-terminal" evidence="4">
    <location>
        <begin position="1"/>
        <end position="51"/>
    </location>
</feature>
<evidence type="ECO:0000256" key="1">
    <source>
        <dbReference type="ARBA" id="ARBA00010211"/>
    </source>
</evidence>
<feature type="domain" description="Fumarylacetoacetase-like C-terminal" evidence="3">
    <location>
        <begin position="67"/>
        <end position="247"/>
    </location>
</feature>
<dbReference type="InterPro" id="IPR051121">
    <property type="entry name" value="FAH"/>
</dbReference>
<keyword evidence="2" id="KW-0479">Metal-binding</keyword>
<dbReference type="Gene3D" id="2.30.30.370">
    <property type="entry name" value="FAH"/>
    <property type="match status" value="1"/>
</dbReference>
<comment type="similarity">
    <text evidence="1">Belongs to the FAH family.</text>
</comment>
<dbReference type="Pfam" id="PF10370">
    <property type="entry name" value="Rv2993c-like_N"/>
    <property type="match status" value="1"/>
</dbReference>
<dbReference type="RefSeq" id="WP_188510097.1">
    <property type="nucleotide sequence ID" value="NZ_BMGB01000001.1"/>
</dbReference>
<accession>A0A916SKK0</accession>
<evidence type="ECO:0000259" key="4">
    <source>
        <dbReference type="Pfam" id="PF10370"/>
    </source>
</evidence>
<dbReference type="Proteomes" id="UP000606922">
    <property type="component" value="Unassembled WGS sequence"/>
</dbReference>
<dbReference type="Gene3D" id="3.90.850.10">
    <property type="entry name" value="Fumarylacetoacetase-like, C-terminal domain"/>
    <property type="match status" value="1"/>
</dbReference>
<dbReference type="PANTHER" id="PTHR42796:SF4">
    <property type="entry name" value="FUMARYLACETOACETATE HYDROLASE DOMAIN-CONTAINING PROTEIN 2A"/>
    <property type="match status" value="1"/>
</dbReference>
<dbReference type="InterPro" id="IPR011234">
    <property type="entry name" value="Fumarylacetoacetase-like_C"/>
</dbReference>
<dbReference type="GO" id="GO:0046872">
    <property type="term" value="F:metal ion binding"/>
    <property type="evidence" value="ECO:0007669"/>
    <property type="project" value="UniProtKB-KW"/>
</dbReference>
<reference evidence="5" key="1">
    <citation type="journal article" date="2014" name="Int. J. Syst. Evol. Microbiol.">
        <title>Complete genome sequence of Corynebacterium casei LMG S-19264T (=DSM 44701T), isolated from a smear-ripened cheese.</title>
        <authorList>
            <consortium name="US DOE Joint Genome Institute (JGI-PGF)"/>
            <person name="Walter F."/>
            <person name="Albersmeier A."/>
            <person name="Kalinowski J."/>
            <person name="Ruckert C."/>
        </authorList>
    </citation>
    <scope>NUCLEOTIDE SEQUENCE</scope>
    <source>
        <strain evidence="5">CGMCC 1.12813</strain>
    </source>
</reference>
<evidence type="ECO:0000256" key="2">
    <source>
        <dbReference type="ARBA" id="ARBA00022723"/>
    </source>
</evidence>
<name>A0A916SKK0_9MICO</name>
<protein>
    <submittedName>
        <fullName evidence="5">2-hydroxyhepta-2,4-diene-1,7-dioate isomerase</fullName>
    </submittedName>
</protein>
<proteinExistence type="inferred from homology"/>
<dbReference type="Pfam" id="PF01557">
    <property type="entry name" value="FAA_hydrolase"/>
    <property type="match status" value="1"/>
</dbReference>
<gene>
    <name evidence="5" type="ORF">GCM10010979_15810</name>
</gene>
<sequence>MKIARFSTGGDPRFGIVDGDEIVVLEGDPMFSGFDTTEERVPIASVRLLAPVIPRSKVIAVEGNYPANPDEDTDAAPLLFLKPNTSVVGPGDPILLPSDAGTIVHEGELVVVIGRIAKNVSADDATDFVFGYTVGNDVTAIDLMGEAGQQSRAKGYDTFAPIGPIIETEFDASNATITTRVEGENRLSGSTGDMKNTVAELVAFASGIWTLLPGDIIMTGSPAGSGDIAPGQFVEVGISGIGTLGNTTRPRA</sequence>
<evidence type="ECO:0000313" key="6">
    <source>
        <dbReference type="Proteomes" id="UP000606922"/>
    </source>
</evidence>
<keyword evidence="5" id="KW-0413">Isomerase</keyword>
<dbReference type="AlphaFoldDB" id="A0A916SKK0"/>
<evidence type="ECO:0000313" key="5">
    <source>
        <dbReference type="EMBL" id="GGB02053.1"/>
    </source>
</evidence>